<dbReference type="GO" id="GO:0035438">
    <property type="term" value="F:cyclic-di-GMP binding"/>
    <property type="evidence" value="ECO:0007669"/>
    <property type="project" value="InterPro"/>
</dbReference>
<dbReference type="InterPro" id="IPR009875">
    <property type="entry name" value="PilZ_domain"/>
</dbReference>
<dbReference type="Proteomes" id="UP000006860">
    <property type="component" value="Chromosome"/>
</dbReference>
<reference evidence="3" key="1">
    <citation type="submission" date="2011-02" db="EMBL/GenBank/DDBJ databases">
        <title>The complete genome of Planctomyces brasiliensis DSM 5305.</title>
        <authorList>
            <person name="Lucas S."/>
            <person name="Copeland A."/>
            <person name="Lapidus A."/>
            <person name="Bruce D."/>
            <person name="Goodwin L."/>
            <person name="Pitluck S."/>
            <person name="Kyrpides N."/>
            <person name="Mavromatis K."/>
            <person name="Pagani I."/>
            <person name="Ivanova N."/>
            <person name="Ovchinnikova G."/>
            <person name="Lu M."/>
            <person name="Detter J.C."/>
            <person name="Han C."/>
            <person name="Land M."/>
            <person name="Hauser L."/>
            <person name="Markowitz V."/>
            <person name="Cheng J.-F."/>
            <person name="Hugenholtz P."/>
            <person name="Woyke T."/>
            <person name="Wu D."/>
            <person name="Tindall B."/>
            <person name="Pomrenke H.G."/>
            <person name="Brambilla E."/>
            <person name="Klenk H.-P."/>
            <person name="Eisen J.A."/>
        </authorList>
    </citation>
    <scope>NUCLEOTIDE SEQUENCE [LARGE SCALE GENOMIC DNA]</scope>
    <source>
        <strain evidence="3">ATCC 49424 / DSM 5305 / JCM 21570 / NBRC 103401 / IFAM 1448</strain>
    </source>
</reference>
<dbReference type="AlphaFoldDB" id="F0SNV6"/>
<dbReference type="RefSeq" id="WP_013628756.1">
    <property type="nucleotide sequence ID" value="NC_015174.1"/>
</dbReference>
<feature type="domain" description="PilZ" evidence="1">
    <location>
        <begin position="33"/>
        <end position="125"/>
    </location>
</feature>
<organism evidence="2 3">
    <name type="scientific">Rubinisphaera brasiliensis (strain ATCC 49424 / DSM 5305 / JCM 21570 / IAM 15109 / NBRC 103401 / IFAM 1448)</name>
    <name type="common">Planctomyces brasiliensis</name>
    <dbReference type="NCBI Taxonomy" id="756272"/>
    <lineage>
        <taxon>Bacteria</taxon>
        <taxon>Pseudomonadati</taxon>
        <taxon>Planctomycetota</taxon>
        <taxon>Planctomycetia</taxon>
        <taxon>Planctomycetales</taxon>
        <taxon>Planctomycetaceae</taxon>
        <taxon>Rubinisphaera</taxon>
    </lineage>
</organism>
<sequence length="129" mass="14898">MTVSTRDHRNVAAERVLSMLQSWSDRFQRHVRQKRAHQRRPCSIKTTCVIPESKRVAGEVEDESFTEIWLRNISQGGVGFIAEGQLQTTNDLVIISLGPKYMLCRIVRSRQVHDGFWEYGVCFLEEASM</sequence>
<dbReference type="EMBL" id="CP002546">
    <property type="protein sequence ID" value="ADY60032.1"/>
    <property type="molecule type" value="Genomic_DNA"/>
</dbReference>
<gene>
    <name evidence="2" type="ordered locus">Plabr_2431</name>
</gene>
<keyword evidence="3" id="KW-1185">Reference proteome</keyword>
<dbReference type="OrthoDB" id="271497at2"/>
<proteinExistence type="predicted"/>
<dbReference type="HOGENOM" id="CLU_1947228_0_0_0"/>
<dbReference type="KEGG" id="pbs:Plabr_2431"/>
<accession>F0SNV6</accession>
<protein>
    <submittedName>
        <fullName evidence="2">Type IV pilus assembly PilZ</fullName>
    </submittedName>
</protein>
<dbReference type="Pfam" id="PF07238">
    <property type="entry name" value="PilZ"/>
    <property type="match status" value="1"/>
</dbReference>
<name>F0SNV6_RUBBR</name>
<evidence type="ECO:0000313" key="3">
    <source>
        <dbReference type="Proteomes" id="UP000006860"/>
    </source>
</evidence>
<evidence type="ECO:0000313" key="2">
    <source>
        <dbReference type="EMBL" id="ADY60032.1"/>
    </source>
</evidence>
<evidence type="ECO:0000259" key="1">
    <source>
        <dbReference type="Pfam" id="PF07238"/>
    </source>
</evidence>